<dbReference type="Proteomes" id="UP001261666">
    <property type="component" value="Unassembled WGS sequence"/>
</dbReference>
<keyword evidence="1" id="KW-0723">Serine/threonine-protein kinase</keyword>
<keyword evidence="2" id="KW-1185">Reference proteome</keyword>
<keyword evidence="1" id="KW-0418">Kinase</keyword>
<accession>A0ACC6IG96</accession>
<reference evidence="1" key="1">
    <citation type="submission" date="2023-08" db="EMBL/GenBank/DDBJ databases">
        <title>Functional and genomic diversity of the sorghum phyllosphere microbiome.</title>
        <authorList>
            <person name="Shade A."/>
        </authorList>
    </citation>
    <scope>NUCLEOTIDE SEQUENCE</scope>
    <source>
        <strain evidence="1">SORGH_AS_0885</strain>
    </source>
</reference>
<keyword evidence="1" id="KW-0808">Transferase</keyword>
<sequence length="473" mass="48406">MAKFPQVGDDFGPYRITDQIGHGGMGVVYAAEQAGLGRTVALKVLSPQYAAQDDYHERFVREASTLARLDSVHVIHIYDHGEQDGCLYIAMQNVRGGDLGQAIKAQGGLPVRDGATVVAQTAGALHDAHAAGVIHRDVKPSNVLLRDSSDDLHAYLCDFGIAQGDQPGLTVAGSVAGTMGYMAPERCRGEAASPASDIYALGCVLWTTLAGRSPFAGTDVEVGLAHLNEPVPQFRETDPLARMVNAVLRRSMAKDPAARYPDAAAMRRDLRAVADRARTRDDFRLVPDRGERGGVAGSPATGGSHPSSPSSPSSASSSGHSASSSPNRRTPPPYRGDAASAGSSAGLPVRPGAPRPGGARKAPPPYAPPGGGHSRGSSPSNPAYPHPGGGPSRGSSASNPATPLPRPAPRPGASSPSNPSHPSRPVGPPPLVGAGQRPDRPASSGGPSGQAIAALAVAAAAVLVLLIVMLLTV</sequence>
<evidence type="ECO:0000313" key="1">
    <source>
        <dbReference type="EMBL" id="MDR6209714.1"/>
    </source>
</evidence>
<protein>
    <submittedName>
        <fullName evidence="1">Serine/threonine protein kinase</fullName>
    </submittedName>
</protein>
<gene>
    <name evidence="1" type="ORF">QE364_001414</name>
</gene>
<dbReference type="EMBL" id="JAVIZJ010000003">
    <property type="protein sequence ID" value="MDR6209714.1"/>
    <property type="molecule type" value="Genomic_DNA"/>
</dbReference>
<name>A0ACC6IG96_9ACTN</name>
<organism evidence="1 2">
    <name type="scientific">Nocardioides zeae</name>
    <dbReference type="NCBI Taxonomy" id="1457234"/>
    <lineage>
        <taxon>Bacteria</taxon>
        <taxon>Bacillati</taxon>
        <taxon>Actinomycetota</taxon>
        <taxon>Actinomycetes</taxon>
        <taxon>Propionibacteriales</taxon>
        <taxon>Nocardioidaceae</taxon>
        <taxon>Nocardioides</taxon>
    </lineage>
</organism>
<comment type="caution">
    <text evidence="1">The sequence shown here is derived from an EMBL/GenBank/DDBJ whole genome shotgun (WGS) entry which is preliminary data.</text>
</comment>
<evidence type="ECO:0000313" key="2">
    <source>
        <dbReference type="Proteomes" id="UP001261666"/>
    </source>
</evidence>
<proteinExistence type="predicted"/>